<accession>A0A1I7TEA2</accession>
<dbReference type="AlphaFoldDB" id="A0A1I7TEA2"/>
<keyword evidence="1" id="KW-1185">Reference proteome</keyword>
<proteinExistence type="predicted"/>
<name>A0A1I7TEA2_9PELO</name>
<protein>
    <submittedName>
        <fullName evidence="2">AWS domain-containing protein</fullName>
    </submittedName>
</protein>
<reference evidence="2" key="1">
    <citation type="submission" date="2016-11" db="UniProtKB">
        <authorList>
            <consortium name="WormBaseParasite"/>
        </authorList>
    </citation>
    <scope>IDENTIFICATION</scope>
</reference>
<evidence type="ECO:0000313" key="2">
    <source>
        <dbReference type="WBParaSite" id="Csp11.Scaffold590.g5090.t1"/>
    </source>
</evidence>
<sequence length="72" mass="8418">MPAFEYEPIDQNVDKSQFNRRRMVFLVVCECDGNCKTKKCTCFQIQHYTCSQRMCGSFPTPPERALEPGIHR</sequence>
<evidence type="ECO:0000313" key="1">
    <source>
        <dbReference type="Proteomes" id="UP000095282"/>
    </source>
</evidence>
<dbReference type="Proteomes" id="UP000095282">
    <property type="component" value="Unplaced"/>
</dbReference>
<dbReference type="WBParaSite" id="Csp11.Scaffold590.g5090.t1">
    <property type="protein sequence ID" value="Csp11.Scaffold590.g5090.t1"/>
    <property type="gene ID" value="Csp11.Scaffold590.g5090"/>
</dbReference>
<organism evidence="1 2">
    <name type="scientific">Caenorhabditis tropicalis</name>
    <dbReference type="NCBI Taxonomy" id="1561998"/>
    <lineage>
        <taxon>Eukaryota</taxon>
        <taxon>Metazoa</taxon>
        <taxon>Ecdysozoa</taxon>
        <taxon>Nematoda</taxon>
        <taxon>Chromadorea</taxon>
        <taxon>Rhabditida</taxon>
        <taxon>Rhabditina</taxon>
        <taxon>Rhabditomorpha</taxon>
        <taxon>Rhabditoidea</taxon>
        <taxon>Rhabditidae</taxon>
        <taxon>Peloderinae</taxon>
        <taxon>Caenorhabditis</taxon>
    </lineage>
</organism>